<accession>A0ACD4CWY8</accession>
<geneLocation type="plasmid" evidence="1 2">
    <name>p_unnamed2</name>
</geneLocation>
<organism evidence="1 2">
    <name type="scientific">Phyllobacterium zundukense</name>
    <dbReference type="NCBI Taxonomy" id="1867719"/>
    <lineage>
        <taxon>Bacteria</taxon>
        <taxon>Pseudomonadati</taxon>
        <taxon>Pseudomonadota</taxon>
        <taxon>Alphaproteobacteria</taxon>
        <taxon>Hyphomicrobiales</taxon>
        <taxon>Phyllobacteriaceae</taxon>
        <taxon>Phyllobacterium</taxon>
    </lineage>
</organism>
<evidence type="ECO:0000313" key="1">
    <source>
        <dbReference type="EMBL" id="UXN58100.1"/>
    </source>
</evidence>
<proteinExistence type="predicted"/>
<name>A0ACD4CWY8_9HYPH</name>
<dbReference type="Proteomes" id="UP001061991">
    <property type="component" value="Plasmid p_unnamed2"/>
</dbReference>
<keyword evidence="1" id="KW-0614">Plasmid</keyword>
<dbReference type="EMBL" id="CP104971">
    <property type="protein sequence ID" value="UXN58100.1"/>
    <property type="molecule type" value="Genomic_DNA"/>
</dbReference>
<protein>
    <submittedName>
        <fullName evidence="1">Uncharacterized protein</fullName>
    </submittedName>
</protein>
<sequence length="277" mass="30912">MNIEEAFWSQIDPLYHLKQASCIRYTKDVDQHYRLDEQPSKDTGFGAELLDGMDEMKASALMFIRFHAIETLLTVLLGSHPHGPVPRFAKKFFGPKFSEAVQSVARKEIPATLGIRGVNDYDKWIAAKFWGRLGTENVLDDEVIRFISVQAGLFGQKTVYNAFKHGCRIGRSWPKLSVQDQKTGEWLPLLEITSGVGWLHWEENKKSKSASVTFGAMSCDPADDHGAVAIMALLVRAMKTIRLAKPEDKITVQLPNAIKAGMHVPANLNLKMSLSSA</sequence>
<keyword evidence="2" id="KW-1185">Reference proteome</keyword>
<gene>
    <name evidence="1" type="ORF">N8E88_04545</name>
</gene>
<reference evidence="1" key="1">
    <citation type="submission" date="2022-09" db="EMBL/GenBank/DDBJ databases">
        <title>Interaction between co-microsymbionts with complementary sets of symbiotic genes in legume-rhizobium systems.</title>
        <authorList>
            <person name="Safronova V."/>
            <person name="Sazanova A."/>
            <person name="Afonin A."/>
            <person name="Chirak E."/>
        </authorList>
    </citation>
    <scope>NUCLEOTIDE SEQUENCE</scope>
    <source>
        <strain evidence="1">A18/3m</strain>
    </source>
</reference>
<evidence type="ECO:0000313" key="2">
    <source>
        <dbReference type="Proteomes" id="UP001061991"/>
    </source>
</evidence>